<name>A0A8K0GL34_IGNLU</name>
<dbReference type="EMBL" id="VTPC01001515">
    <property type="protein sequence ID" value="KAF2901663.1"/>
    <property type="molecule type" value="Genomic_DNA"/>
</dbReference>
<dbReference type="SUPFAM" id="SSF54495">
    <property type="entry name" value="UBC-like"/>
    <property type="match status" value="1"/>
</dbReference>
<protein>
    <submittedName>
        <fullName evidence="1">Uncharacterized protein</fullName>
    </submittedName>
</protein>
<keyword evidence="2" id="KW-1185">Reference proteome</keyword>
<gene>
    <name evidence="1" type="ORF">ILUMI_04528</name>
</gene>
<accession>A0A8K0GL34</accession>
<comment type="caution">
    <text evidence="1">The sequence shown here is derived from an EMBL/GenBank/DDBJ whole genome shotgun (WGS) entry which is preliminary data.</text>
</comment>
<dbReference type="Gene3D" id="3.10.110.10">
    <property type="entry name" value="Ubiquitin Conjugating Enzyme"/>
    <property type="match status" value="1"/>
</dbReference>
<dbReference type="OrthoDB" id="6775490at2759"/>
<dbReference type="AlphaFoldDB" id="A0A8K0GL34"/>
<dbReference type="InterPro" id="IPR016135">
    <property type="entry name" value="UBQ-conjugating_enzyme/RWD"/>
</dbReference>
<reference evidence="1" key="1">
    <citation type="submission" date="2019-08" db="EMBL/GenBank/DDBJ databases">
        <title>The genome of the North American firefly Photinus pyralis.</title>
        <authorList>
            <consortium name="Photinus pyralis genome working group"/>
            <person name="Fallon T.R."/>
            <person name="Sander Lower S.E."/>
            <person name="Weng J.-K."/>
        </authorList>
    </citation>
    <scope>NUCLEOTIDE SEQUENCE</scope>
    <source>
        <strain evidence="1">TRF0915ILg1</strain>
        <tissue evidence="1">Whole body</tissue>
    </source>
</reference>
<evidence type="ECO:0000313" key="1">
    <source>
        <dbReference type="EMBL" id="KAF2901663.1"/>
    </source>
</evidence>
<sequence>MTEETLLSTGGTPTSIIDMGHELIPIATKISEVLEAPPITGVYTLPEEPEIEDNLEENTQIFSATSDALLSLLGFVPVRDLKHVLVLLLGKSATVHYSPISYPSLGFLRSDTPPLSELPLPAGCSLTQDPPNCCELNKNPVEGFSAGLIDDNDIYRWEVLIIGPPDTL</sequence>
<evidence type="ECO:0000313" key="2">
    <source>
        <dbReference type="Proteomes" id="UP000801492"/>
    </source>
</evidence>
<dbReference type="Proteomes" id="UP000801492">
    <property type="component" value="Unassembled WGS sequence"/>
</dbReference>
<organism evidence="1 2">
    <name type="scientific">Ignelater luminosus</name>
    <name type="common">Cucubano</name>
    <name type="synonym">Pyrophorus luminosus</name>
    <dbReference type="NCBI Taxonomy" id="2038154"/>
    <lineage>
        <taxon>Eukaryota</taxon>
        <taxon>Metazoa</taxon>
        <taxon>Ecdysozoa</taxon>
        <taxon>Arthropoda</taxon>
        <taxon>Hexapoda</taxon>
        <taxon>Insecta</taxon>
        <taxon>Pterygota</taxon>
        <taxon>Neoptera</taxon>
        <taxon>Endopterygota</taxon>
        <taxon>Coleoptera</taxon>
        <taxon>Polyphaga</taxon>
        <taxon>Elateriformia</taxon>
        <taxon>Elateroidea</taxon>
        <taxon>Elateridae</taxon>
        <taxon>Agrypninae</taxon>
        <taxon>Pyrophorini</taxon>
        <taxon>Ignelater</taxon>
    </lineage>
</organism>
<proteinExistence type="predicted"/>